<organism evidence="4 5">
    <name type="scientific">Campylobacter ureolyticus</name>
    <dbReference type="NCBI Taxonomy" id="827"/>
    <lineage>
        <taxon>Bacteria</taxon>
        <taxon>Pseudomonadati</taxon>
        <taxon>Campylobacterota</taxon>
        <taxon>Epsilonproteobacteria</taxon>
        <taxon>Campylobacterales</taxon>
        <taxon>Campylobacteraceae</taxon>
        <taxon>Campylobacter</taxon>
    </lineage>
</organism>
<dbReference type="InterPro" id="IPR029044">
    <property type="entry name" value="Nucleotide-diphossugar_trans"/>
</dbReference>
<dbReference type="GO" id="GO:0008690">
    <property type="term" value="F:3-deoxy-manno-octulosonate cytidylyltransferase activity"/>
    <property type="evidence" value="ECO:0007669"/>
    <property type="project" value="InterPro"/>
</dbReference>
<dbReference type="Proteomes" id="UP000234639">
    <property type="component" value="Unassembled WGS sequence"/>
</dbReference>
<dbReference type="Pfam" id="PF02348">
    <property type="entry name" value="CTP_transf_3"/>
    <property type="match status" value="1"/>
</dbReference>
<dbReference type="InterPro" id="IPR003329">
    <property type="entry name" value="Cytidylyl_trans"/>
</dbReference>
<name>A0A2I1NBJ8_9BACT</name>
<proteinExistence type="predicted"/>
<dbReference type="GO" id="GO:0005829">
    <property type="term" value="C:cytosol"/>
    <property type="evidence" value="ECO:0007669"/>
    <property type="project" value="TreeGrafter"/>
</dbReference>
<dbReference type="SUPFAM" id="SSF53448">
    <property type="entry name" value="Nucleotide-diphospho-sugar transferases"/>
    <property type="match status" value="1"/>
</dbReference>
<evidence type="ECO:0000256" key="1">
    <source>
        <dbReference type="ARBA" id="ARBA00022679"/>
    </source>
</evidence>
<evidence type="ECO:0000256" key="2">
    <source>
        <dbReference type="ARBA" id="ARBA00022695"/>
    </source>
</evidence>
<evidence type="ECO:0000256" key="3">
    <source>
        <dbReference type="ARBA" id="ARBA00022985"/>
    </source>
</evidence>
<protein>
    <submittedName>
        <fullName evidence="4">3-deoxy-manno-octulosonate cytidylyltransferase</fullName>
    </submittedName>
</protein>
<keyword evidence="1 4" id="KW-0808">Transferase</keyword>
<dbReference type="RefSeq" id="WP_024962587.1">
    <property type="nucleotide sequence ID" value="NZ_CABMOL010000014.1"/>
</dbReference>
<reference evidence="4 5" key="1">
    <citation type="submission" date="2017-12" db="EMBL/GenBank/DDBJ databases">
        <title>Phylogenetic diversity of female urinary microbiome.</title>
        <authorList>
            <person name="Thomas-White K."/>
            <person name="Wolfe A.J."/>
        </authorList>
    </citation>
    <scope>NUCLEOTIDE SEQUENCE [LARGE SCALE GENOMIC DNA]</scope>
    <source>
        <strain evidence="4 5">UMB0112</strain>
    </source>
</reference>
<dbReference type="AlphaFoldDB" id="A0A2I1NBJ8"/>
<evidence type="ECO:0000313" key="4">
    <source>
        <dbReference type="EMBL" id="PKZ29773.1"/>
    </source>
</evidence>
<dbReference type="GO" id="GO:0009103">
    <property type="term" value="P:lipopolysaccharide biosynthetic process"/>
    <property type="evidence" value="ECO:0007669"/>
    <property type="project" value="UniProtKB-KW"/>
</dbReference>
<dbReference type="NCBIfam" id="TIGR00466">
    <property type="entry name" value="kdsB"/>
    <property type="match status" value="1"/>
</dbReference>
<dbReference type="Gene3D" id="3.90.550.10">
    <property type="entry name" value="Spore Coat Polysaccharide Biosynthesis Protein SpsA, Chain A"/>
    <property type="match status" value="1"/>
</dbReference>
<dbReference type="CDD" id="cd02517">
    <property type="entry name" value="CMP-KDO-Synthetase"/>
    <property type="match status" value="1"/>
</dbReference>
<gene>
    <name evidence="4" type="primary">kdsB</name>
    <name evidence="4" type="ORF">CYJ41_02465</name>
</gene>
<accession>A0A2I1NBJ8</accession>
<dbReference type="InterPro" id="IPR004528">
    <property type="entry name" value="KdsB"/>
</dbReference>
<keyword evidence="2 4" id="KW-0548">Nucleotidyltransferase</keyword>
<sequence length="240" mass="27043">MIVIPARLKSTRFKDKILADIGGVPMFIKTAQNAKKIDDVLIAVDNENILNISLKYGFKTVLTSASHNSGTDRINEAVSKMALKDDEIIINLQGDEPFFETENLSKFKEFANIAITKKGYFMASAYKKISQSDADNPNLVKVVCDNLNNAIYFSRAKIPYPRESFDDYKGHIGIYAYSVKSLNEFCNFDESILENTEKLEQLRALSNDKKIAMCELVTESIGIDTKEDLELALKKFTNKI</sequence>
<dbReference type="NCBIfam" id="NF003952">
    <property type="entry name" value="PRK05450.1-5"/>
    <property type="match status" value="1"/>
</dbReference>
<keyword evidence="3" id="KW-0448">Lipopolysaccharide biosynthesis</keyword>
<evidence type="ECO:0000313" key="5">
    <source>
        <dbReference type="Proteomes" id="UP000234639"/>
    </source>
</evidence>
<dbReference type="EMBL" id="PKHU01000002">
    <property type="protein sequence ID" value="PKZ29773.1"/>
    <property type="molecule type" value="Genomic_DNA"/>
</dbReference>
<dbReference type="PANTHER" id="PTHR42866">
    <property type="entry name" value="3-DEOXY-MANNO-OCTULOSONATE CYTIDYLYLTRANSFERASE"/>
    <property type="match status" value="1"/>
</dbReference>
<comment type="caution">
    <text evidence="4">The sequence shown here is derived from an EMBL/GenBank/DDBJ whole genome shotgun (WGS) entry which is preliminary data.</text>
</comment>
<dbReference type="PANTHER" id="PTHR42866:SF2">
    <property type="entry name" value="3-DEOXY-MANNO-OCTULOSONATE CYTIDYLYLTRANSFERASE, MITOCHONDRIAL"/>
    <property type="match status" value="1"/>
</dbReference>